<reference evidence="4 5" key="1">
    <citation type="journal article" date="2022" name="Front. Cell. Infect. Microbiol.">
        <title>The Genomes of Two Strains of Taenia crassiceps the Animal Model for the Study of Human Cysticercosis.</title>
        <authorList>
            <person name="Bobes R.J."/>
            <person name="Estrada K."/>
            <person name="Rios-Valencia D.G."/>
            <person name="Calderon-Gallegos A."/>
            <person name="de la Torre P."/>
            <person name="Carrero J.C."/>
            <person name="Sanchez-Flores A."/>
            <person name="Laclette J.P."/>
        </authorList>
    </citation>
    <scope>NUCLEOTIDE SEQUENCE [LARGE SCALE GENOMIC DNA]</scope>
    <source>
        <strain evidence="4">WFUcys</strain>
    </source>
</reference>
<evidence type="ECO:0000256" key="2">
    <source>
        <dbReference type="PROSITE-ProRule" id="PRU00266"/>
    </source>
</evidence>
<feature type="domain" description="DRBM" evidence="3">
    <location>
        <begin position="181"/>
        <end position="246"/>
    </location>
</feature>
<protein>
    <recommendedName>
        <fullName evidence="3">DRBM domain-containing protein</fullName>
    </recommendedName>
</protein>
<organism evidence="4 5">
    <name type="scientific">Taenia crassiceps</name>
    <dbReference type="NCBI Taxonomy" id="6207"/>
    <lineage>
        <taxon>Eukaryota</taxon>
        <taxon>Metazoa</taxon>
        <taxon>Spiralia</taxon>
        <taxon>Lophotrochozoa</taxon>
        <taxon>Platyhelminthes</taxon>
        <taxon>Cestoda</taxon>
        <taxon>Eucestoda</taxon>
        <taxon>Cyclophyllidea</taxon>
        <taxon>Taeniidae</taxon>
        <taxon>Taenia</taxon>
    </lineage>
</organism>
<evidence type="ECO:0000313" key="4">
    <source>
        <dbReference type="EMBL" id="KAL5110843.1"/>
    </source>
</evidence>
<keyword evidence="1 2" id="KW-0694">RNA-binding</keyword>
<evidence type="ECO:0000256" key="1">
    <source>
        <dbReference type="ARBA" id="ARBA00022884"/>
    </source>
</evidence>
<evidence type="ECO:0000313" key="5">
    <source>
        <dbReference type="Proteomes" id="UP001651158"/>
    </source>
</evidence>
<dbReference type="InterPro" id="IPR014720">
    <property type="entry name" value="dsRBD_dom"/>
</dbReference>
<feature type="domain" description="DRBM" evidence="3">
    <location>
        <begin position="284"/>
        <end position="369"/>
    </location>
</feature>
<evidence type="ECO:0000259" key="3">
    <source>
        <dbReference type="PROSITE" id="PS50137"/>
    </source>
</evidence>
<gene>
    <name evidence="4" type="ORF">TcWFU_008780</name>
</gene>
<keyword evidence="5" id="KW-1185">Reference proteome</keyword>
<sequence>MHASVLSSLSDAIPSLRSYCQVEGLQFFQRIVDETGLPHERLFHVQTTVTKRRNKIISVIFDGFGHSIKAAKRNSALTALSSLNEQNEFAADVSANFNNLESILGPFDTELLPSKHSYADLIRLGRLFKVPVRLFKSGLDHCVSFCKCEFLSPLGYQEASFKALSAIRALVEMMEEISVQSFVWKLGVLARLQGLPISYEVVEHVSKRQFSVSCVLPPLTRTEGSAKSVERAKELAARLMFEKLKRGDSAGSSAFHNSIKPPTAYRRRGNCASRGNLTYTGSLHPVERLELTQRVNDEPPPVYTMEKLLPLFPAPLLRQGGGTNKPNHRSLKFRCSCRLGELVIRGAACNNKRLAKRSAAERALQAIGISPYPQTAQPAFSSLRDLHYSAPACCVRQSISGSTCMLISPGSYHKVQGQQEETEDSLVTFSCAEEILVFEVTKQSDVKSNFKSSKGRSRSASRHVAFWNRHICVWTAAANVDTIGRHNIETNELNKGNYLDWKSERHQLQIFRQEAVAWQLLAQLSSVLASQRPNGSSSATPEFVSPDAQLLQMCNRFGIPCKLTELPGFQFTEGGTPVFHTRRFHDSVDLGCAFLLQIGRNHSGSLRLPPAIVSQKGYWASNKGPIRLQCQHNGRGGCFLSAARNRENCRRSLALYVLRGLSDFSQ</sequence>
<feature type="domain" description="DRBM" evidence="3">
    <location>
        <begin position="11"/>
        <end position="85"/>
    </location>
</feature>
<dbReference type="EMBL" id="JAKROA010000002">
    <property type="protein sequence ID" value="KAL5110843.1"/>
    <property type="molecule type" value="Genomic_DNA"/>
</dbReference>
<dbReference type="PROSITE" id="PS50137">
    <property type="entry name" value="DS_RBD"/>
    <property type="match status" value="3"/>
</dbReference>
<accession>A0ABR4QP53</accession>
<dbReference type="PANTHER" id="PTHR46205">
    <property type="entry name" value="LOQUACIOUS, ISOFORM B"/>
    <property type="match status" value="1"/>
</dbReference>
<dbReference type="Pfam" id="PF00035">
    <property type="entry name" value="dsrm"/>
    <property type="match status" value="1"/>
</dbReference>
<dbReference type="SUPFAM" id="SSF54768">
    <property type="entry name" value="dsRNA-binding domain-like"/>
    <property type="match status" value="3"/>
</dbReference>
<dbReference type="PANTHER" id="PTHR46205:SF3">
    <property type="entry name" value="LOQUACIOUS, ISOFORM B"/>
    <property type="match status" value="1"/>
</dbReference>
<proteinExistence type="predicted"/>
<dbReference type="InterPro" id="IPR051247">
    <property type="entry name" value="RLC_Component"/>
</dbReference>
<dbReference type="Gene3D" id="3.30.160.20">
    <property type="match status" value="3"/>
</dbReference>
<comment type="caution">
    <text evidence="4">The sequence shown here is derived from an EMBL/GenBank/DDBJ whole genome shotgun (WGS) entry which is preliminary data.</text>
</comment>
<dbReference type="SMART" id="SM00358">
    <property type="entry name" value="DSRM"/>
    <property type="match status" value="3"/>
</dbReference>
<dbReference type="Proteomes" id="UP001651158">
    <property type="component" value="Unassembled WGS sequence"/>
</dbReference>
<name>A0ABR4QP53_9CEST</name>